<dbReference type="RefSeq" id="WP_163961696.1">
    <property type="nucleotide sequence ID" value="NZ_JAAIVB010000022.1"/>
</dbReference>
<sequence>MNPTVRHAFNLEMAAAHRLLTEGDVDNAFIHLERAHVVGQRYVIPHVQTHWHMLRIGLLRRSVPQVWGQAVRIVLGALGSAVGVVPTGNTGGTNISMFARMPIHLDIQRILGKE</sequence>
<reference evidence="1 2" key="1">
    <citation type="submission" date="2020-02" db="EMBL/GenBank/DDBJ databases">
        <authorList>
            <person name="Kim M.K."/>
        </authorList>
    </citation>
    <scope>NUCLEOTIDE SEQUENCE [LARGE SCALE GENOMIC DNA]</scope>
    <source>
        <strain evidence="1 2">17J57-3</strain>
    </source>
</reference>
<dbReference type="InterPro" id="IPR022172">
    <property type="entry name" value="DUF3703"/>
</dbReference>
<proteinExistence type="predicted"/>
<comment type="caution">
    <text evidence="1">The sequence shown here is derived from an EMBL/GenBank/DDBJ whole genome shotgun (WGS) entry which is preliminary data.</text>
</comment>
<name>A0A6B3SNU7_9BURK</name>
<dbReference type="Proteomes" id="UP000482155">
    <property type="component" value="Unassembled WGS sequence"/>
</dbReference>
<evidence type="ECO:0000313" key="2">
    <source>
        <dbReference type="Proteomes" id="UP000482155"/>
    </source>
</evidence>
<dbReference type="Pfam" id="PF12487">
    <property type="entry name" value="DUF3703"/>
    <property type="match status" value="1"/>
</dbReference>
<gene>
    <name evidence="1" type="ORF">G3574_07695</name>
</gene>
<accession>A0A6B3SNU7</accession>
<dbReference type="AlphaFoldDB" id="A0A6B3SNU7"/>
<protein>
    <submittedName>
        <fullName evidence="1">DUF3703 domain-containing protein</fullName>
    </submittedName>
</protein>
<dbReference type="EMBL" id="JAAIVB010000022">
    <property type="protein sequence ID" value="NEX60955.1"/>
    <property type="molecule type" value="Genomic_DNA"/>
</dbReference>
<keyword evidence="2" id="KW-1185">Reference proteome</keyword>
<organism evidence="1 2">
    <name type="scientific">Noviherbaspirillum galbum</name>
    <dbReference type="NCBI Taxonomy" id="2709383"/>
    <lineage>
        <taxon>Bacteria</taxon>
        <taxon>Pseudomonadati</taxon>
        <taxon>Pseudomonadota</taxon>
        <taxon>Betaproteobacteria</taxon>
        <taxon>Burkholderiales</taxon>
        <taxon>Oxalobacteraceae</taxon>
        <taxon>Noviherbaspirillum</taxon>
    </lineage>
</organism>
<evidence type="ECO:0000313" key="1">
    <source>
        <dbReference type="EMBL" id="NEX60955.1"/>
    </source>
</evidence>